<sequence length="301" mass="30926">MSAIDEPAESGPAPLGPGFMLWQVTNGWQRAVRAALAPTGLTYVQVVLLSGLKDKLAEGPTVSQAALAHALGADPMMTSQVLRTLETSGLVTRERNQADTRSRLLSLTAEGRKRLAAALPLVAAVDTEFFDVLGRREERFLKAMRRLWRKQRLAGLGPSPATAEAPAPEPAPEPAPTPTKTAPAKTAAAKTAPAKAPSSKAPPTKATTPKAAAAKATPAKAAEAKTAAAKATPAKTTAAKTTAAETPTKTTSAKTTGAKTAPAKTARRKTAASKPAAKAATTKTAAAKKKRPARQKTSPAA</sequence>
<evidence type="ECO:0000256" key="2">
    <source>
        <dbReference type="ARBA" id="ARBA00023125"/>
    </source>
</evidence>
<evidence type="ECO:0000256" key="3">
    <source>
        <dbReference type="ARBA" id="ARBA00023163"/>
    </source>
</evidence>
<dbReference type="PROSITE" id="PS50995">
    <property type="entry name" value="HTH_MARR_2"/>
    <property type="match status" value="1"/>
</dbReference>
<evidence type="ECO:0000256" key="1">
    <source>
        <dbReference type="ARBA" id="ARBA00023015"/>
    </source>
</evidence>
<name>A0A8J2Z1N0_9PROT</name>
<dbReference type="RefSeq" id="WP_189051931.1">
    <property type="nucleotide sequence ID" value="NZ_BMJQ01000023.1"/>
</dbReference>
<feature type="domain" description="HTH marR-type" evidence="5">
    <location>
        <begin position="1"/>
        <end position="150"/>
    </location>
</feature>
<reference evidence="6" key="2">
    <citation type="submission" date="2020-09" db="EMBL/GenBank/DDBJ databases">
        <authorList>
            <person name="Sun Q."/>
            <person name="Zhou Y."/>
        </authorList>
    </citation>
    <scope>NUCLEOTIDE SEQUENCE</scope>
    <source>
        <strain evidence="6">CGMCC 1.15725</strain>
    </source>
</reference>
<dbReference type="InterPro" id="IPR000835">
    <property type="entry name" value="HTH_MarR-typ"/>
</dbReference>
<evidence type="ECO:0000313" key="7">
    <source>
        <dbReference type="Proteomes" id="UP000646365"/>
    </source>
</evidence>
<dbReference type="SUPFAM" id="SSF46785">
    <property type="entry name" value="Winged helix' DNA-binding domain"/>
    <property type="match status" value="1"/>
</dbReference>
<keyword evidence="7" id="KW-1185">Reference proteome</keyword>
<dbReference type="PANTHER" id="PTHR33164:SF64">
    <property type="entry name" value="TRANSCRIPTIONAL REGULATOR SLYA"/>
    <property type="match status" value="1"/>
</dbReference>
<evidence type="ECO:0000313" key="6">
    <source>
        <dbReference type="EMBL" id="GGF45941.1"/>
    </source>
</evidence>
<protein>
    <recommendedName>
        <fullName evidence="5">HTH marR-type domain-containing protein</fullName>
    </recommendedName>
</protein>
<organism evidence="6 7">
    <name type="scientific">Aliidongia dinghuensis</name>
    <dbReference type="NCBI Taxonomy" id="1867774"/>
    <lineage>
        <taxon>Bacteria</taxon>
        <taxon>Pseudomonadati</taxon>
        <taxon>Pseudomonadota</taxon>
        <taxon>Alphaproteobacteria</taxon>
        <taxon>Rhodospirillales</taxon>
        <taxon>Dongiaceae</taxon>
        <taxon>Aliidongia</taxon>
    </lineage>
</organism>
<accession>A0A8J2Z1N0</accession>
<dbReference type="GO" id="GO:0006950">
    <property type="term" value="P:response to stress"/>
    <property type="evidence" value="ECO:0007669"/>
    <property type="project" value="TreeGrafter"/>
</dbReference>
<feature type="compositionally biased region" description="Low complexity" evidence="4">
    <location>
        <begin position="272"/>
        <end position="285"/>
    </location>
</feature>
<proteinExistence type="predicted"/>
<dbReference type="EMBL" id="BMJQ01000023">
    <property type="protein sequence ID" value="GGF45941.1"/>
    <property type="molecule type" value="Genomic_DNA"/>
</dbReference>
<dbReference type="GO" id="GO:0003677">
    <property type="term" value="F:DNA binding"/>
    <property type="evidence" value="ECO:0007669"/>
    <property type="project" value="UniProtKB-KW"/>
</dbReference>
<dbReference type="InterPro" id="IPR036388">
    <property type="entry name" value="WH-like_DNA-bd_sf"/>
</dbReference>
<dbReference type="Pfam" id="PF01047">
    <property type="entry name" value="MarR"/>
    <property type="match status" value="1"/>
</dbReference>
<dbReference type="Gene3D" id="1.10.10.10">
    <property type="entry name" value="Winged helix-like DNA-binding domain superfamily/Winged helix DNA-binding domain"/>
    <property type="match status" value="1"/>
</dbReference>
<keyword evidence="2" id="KW-0238">DNA-binding</keyword>
<evidence type="ECO:0000259" key="5">
    <source>
        <dbReference type="PROSITE" id="PS50995"/>
    </source>
</evidence>
<dbReference type="PANTHER" id="PTHR33164">
    <property type="entry name" value="TRANSCRIPTIONAL REGULATOR, MARR FAMILY"/>
    <property type="match status" value="1"/>
</dbReference>
<dbReference type="GO" id="GO:0003700">
    <property type="term" value="F:DNA-binding transcription factor activity"/>
    <property type="evidence" value="ECO:0007669"/>
    <property type="project" value="InterPro"/>
</dbReference>
<comment type="caution">
    <text evidence="6">The sequence shown here is derived from an EMBL/GenBank/DDBJ whole genome shotgun (WGS) entry which is preliminary data.</text>
</comment>
<feature type="region of interest" description="Disordered" evidence="4">
    <location>
        <begin position="155"/>
        <end position="301"/>
    </location>
</feature>
<feature type="compositionally biased region" description="Pro residues" evidence="4">
    <location>
        <begin position="167"/>
        <end position="177"/>
    </location>
</feature>
<dbReference type="AlphaFoldDB" id="A0A8J2Z1N0"/>
<dbReference type="InterPro" id="IPR036390">
    <property type="entry name" value="WH_DNA-bd_sf"/>
</dbReference>
<dbReference type="Proteomes" id="UP000646365">
    <property type="component" value="Unassembled WGS sequence"/>
</dbReference>
<dbReference type="SMART" id="SM00347">
    <property type="entry name" value="HTH_MARR"/>
    <property type="match status" value="1"/>
</dbReference>
<keyword evidence="3" id="KW-0804">Transcription</keyword>
<keyword evidence="1" id="KW-0805">Transcription regulation</keyword>
<dbReference type="InterPro" id="IPR039422">
    <property type="entry name" value="MarR/SlyA-like"/>
</dbReference>
<gene>
    <name evidence="6" type="ORF">GCM10011611_60520</name>
</gene>
<feature type="compositionally biased region" description="Low complexity" evidence="4">
    <location>
        <begin position="178"/>
        <end position="264"/>
    </location>
</feature>
<reference evidence="6" key="1">
    <citation type="journal article" date="2014" name="Int. J. Syst. Evol. Microbiol.">
        <title>Complete genome sequence of Corynebacterium casei LMG S-19264T (=DSM 44701T), isolated from a smear-ripened cheese.</title>
        <authorList>
            <consortium name="US DOE Joint Genome Institute (JGI-PGF)"/>
            <person name="Walter F."/>
            <person name="Albersmeier A."/>
            <person name="Kalinowski J."/>
            <person name="Ruckert C."/>
        </authorList>
    </citation>
    <scope>NUCLEOTIDE SEQUENCE</scope>
    <source>
        <strain evidence="6">CGMCC 1.15725</strain>
    </source>
</reference>
<evidence type="ECO:0000256" key="4">
    <source>
        <dbReference type="SAM" id="MobiDB-lite"/>
    </source>
</evidence>